<dbReference type="AlphaFoldDB" id="A0A067KV25"/>
<keyword evidence="4" id="KW-1185">Reference proteome</keyword>
<dbReference type="Pfam" id="PF13456">
    <property type="entry name" value="RVT_3"/>
    <property type="match status" value="1"/>
</dbReference>
<evidence type="ECO:0000259" key="2">
    <source>
        <dbReference type="Pfam" id="PF13456"/>
    </source>
</evidence>
<reference evidence="3 4" key="1">
    <citation type="journal article" date="2014" name="PLoS ONE">
        <title>Global Analysis of Gene Expression Profiles in Physic Nut (Jatropha curcas L.) Seedlings Exposed to Salt Stress.</title>
        <authorList>
            <person name="Zhang L."/>
            <person name="Zhang C."/>
            <person name="Wu P."/>
            <person name="Chen Y."/>
            <person name="Li M."/>
            <person name="Jiang H."/>
            <person name="Wu G."/>
        </authorList>
    </citation>
    <scope>NUCLEOTIDE SEQUENCE [LARGE SCALE GENOMIC DNA]</scope>
    <source>
        <strain evidence="4">cv. GZQX0401</strain>
        <tissue evidence="3">Young leaves</tissue>
    </source>
</reference>
<dbReference type="OrthoDB" id="1436468at2759"/>
<dbReference type="InterPro" id="IPR012337">
    <property type="entry name" value="RNaseH-like_sf"/>
</dbReference>
<organism evidence="3 4">
    <name type="scientific">Jatropha curcas</name>
    <name type="common">Barbados nut</name>
    <dbReference type="NCBI Taxonomy" id="180498"/>
    <lineage>
        <taxon>Eukaryota</taxon>
        <taxon>Viridiplantae</taxon>
        <taxon>Streptophyta</taxon>
        <taxon>Embryophyta</taxon>
        <taxon>Tracheophyta</taxon>
        <taxon>Spermatophyta</taxon>
        <taxon>Magnoliopsida</taxon>
        <taxon>eudicotyledons</taxon>
        <taxon>Gunneridae</taxon>
        <taxon>Pentapetalae</taxon>
        <taxon>rosids</taxon>
        <taxon>fabids</taxon>
        <taxon>Malpighiales</taxon>
        <taxon>Euphorbiaceae</taxon>
        <taxon>Crotonoideae</taxon>
        <taxon>Jatropheae</taxon>
        <taxon>Jatropha</taxon>
    </lineage>
</organism>
<dbReference type="PANTHER" id="PTHR47723">
    <property type="entry name" value="OS05G0353850 PROTEIN"/>
    <property type="match status" value="1"/>
</dbReference>
<dbReference type="EMBL" id="KK914482">
    <property type="protein sequence ID" value="KDP35684.1"/>
    <property type="molecule type" value="Genomic_DNA"/>
</dbReference>
<gene>
    <name evidence="3" type="ORF">JCGZ_09122</name>
</gene>
<accession>A0A067KV25</accession>
<keyword evidence="1" id="KW-0812">Transmembrane</keyword>
<dbReference type="PANTHER" id="PTHR47723:SF13">
    <property type="entry name" value="PUTATIVE-RELATED"/>
    <property type="match status" value="1"/>
</dbReference>
<evidence type="ECO:0000313" key="3">
    <source>
        <dbReference type="EMBL" id="KDP35684.1"/>
    </source>
</evidence>
<feature type="domain" description="RNase H type-1" evidence="2">
    <location>
        <begin position="11"/>
        <end position="67"/>
    </location>
</feature>
<dbReference type="GO" id="GO:0003676">
    <property type="term" value="F:nucleic acid binding"/>
    <property type="evidence" value="ECO:0007669"/>
    <property type="project" value="InterPro"/>
</dbReference>
<dbReference type="InterPro" id="IPR044730">
    <property type="entry name" value="RNase_H-like_dom_plant"/>
</dbReference>
<dbReference type="InterPro" id="IPR036397">
    <property type="entry name" value="RNaseH_sf"/>
</dbReference>
<sequence>MLYLWLVFPSSDEQWILGFAAPLSTCTALEAELWSVFYALSLAREKCWVKLQLQVDSHALVDMLSNR</sequence>
<keyword evidence="1" id="KW-0472">Membrane</keyword>
<dbReference type="InterPro" id="IPR053151">
    <property type="entry name" value="RNase_H-like"/>
</dbReference>
<dbReference type="Gene3D" id="3.30.420.10">
    <property type="entry name" value="Ribonuclease H-like superfamily/Ribonuclease H"/>
    <property type="match status" value="1"/>
</dbReference>
<dbReference type="Proteomes" id="UP000027138">
    <property type="component" value="Unassembled WGS sequence"/>
</dbReference>
<keyword evidence="1" id="KW-1133">Transmembrane helix</keyword>
<dbReference type="InterPro" id="IPR002156">
    <property type="entry name" value="RNaseH_domain"/>
</dbReference>
<evidence type="ECO:0000256" key="1">
    <source>
        <dbReference type="SAM" id="Phobius"/>
    </source>
</evidence>
<dbReference type="SUPFAM" id="SSF53098">
    <property type="entry name" value="Ribonuclease H-like"/>
    <property type="match status" value="1"/>
</dbReference>
<protein>
    <recommendedName>
        <fullName evidence="2">RNase H type-1 domain-containing protein</fullName>
    </recommendedName>
</protein>
<name>A0A067KV25_JATCU</name>
<proteinExistence type="predicted"/>
<feature type="transmembrane region" description="Helical" evidence="1">
    <location>
        <begin position="15"/>
        <end position="40"/>
    </location>
</feature>
<dbReference type="CDD" id="cd06222">
    <property type="entry name" value="RNase_H_like"/>
    <property type="match status" value="1"/>
</dbReference>
<dbReference type="GO" id="GO:0004523">
    <property type="term" value="F:RNA-DNA hybrid ribonuclease activity"/>
    <property type="evidence" value="ECO:0007669"/>
    <property type="project" value="InterPro"/>
</dbReference>
<evidence type="ECO:0000313" key="4">
    <source>
        <dbReference type="Proteomes" id="UP000027138"/>
    </source>
</evidence>